<dbReference type="Proteomes" id="UP001583177">
    <property type="component" value="Unassembled WGS sequence"/>
</dbReference>
<protein>
    <recommendedName>
        <fullName evidence="6">FAD-binding domain-containing protein</fullName>
    </recommendedName>
</protein>
<evidence type="ECO:0000259" key="6">
    <source>
        <dbReference type="Pfam" id="PF01494"/>
    </source>
</evidence>
<evidence type="ECO:0000313" key="7">
    <source>
        <dbReference type="EMBL" id="KAL1861556.1"/>
    </source>
</evidence>
<sequence>MPWDNRGGRVTLAGDAAHSMVPQRGQGLNNAMKDAANLVDAIKAALITREQTLKDAIDAYETEMKARGTREVELSLEQARKASNSQAIKESPIFKFGWEPGNVNNDGQKSDVFVCN</sequence>
<keyword evidence="5" id="KW-0503">Monooxygenase</keyword>
<dbReference type="PANTHER" id="PTHR47178:SF3">
    <property type="entry name" value="FAD-BINDING DOMAIN-CONTAINING PROTEIN"/>
    <property type="match status" value="1"/>
</dbReference>
<name>A0ABR3WH33_9PEZI</name>
<proteinExistence type="predicted"/>
<feature type="domain" description="FAD-binding" evidence="6">
    <location>
        <begin position="5"/>
        <end position="73"/>
    </location>
</feature>
<evidence type="ECO:0000256" key="5">
    <source>
        <dbReference type="ARBA" id="ARBA00023033"/>
    </source>
</evidence>
<gene>
    <name evidence="7" type="ORF">Daus18300_008819</name>
</gene>
<evidence type="ECO:0000313" key="8">
    <source>
        <dbReference type="Proteomes" id="UP001583177"/>
    </source>
</evidence>
<dbReference type="InterPro" id="IPR036188">
    <property type="entry name" value="FAD/NAD-bd_sf"/>
</dbReference>
<organism evidence="7 8">
    <name type="scientific">Diaporthe australafricana</name>
    <dbReference type="NCBI Taxonomy" id="127596"/>
    <lineage>
        <taxon>Eukaryota</taxon>
        <taxon>Fungi</taxon>
        <taxon>Dikarya</taxon>
        <taxon>Ascomycota</taxon>
        <taxon>Pezizomycotina</taxon>
        <taxon>Sordariomycetes</taxon>
        <taxon>Sordariomycetidae</taxon>
        <taxon>Diaporthales</taxon>
        <taxon>Diaporthaceae</taxon>
        <taxon>Diaporthe</taxon>
    </lineage>
</organism>
<keyword evidence="3" id="KW-0274">FAD</keyword>
<dbReference type="PANTHER" id="PTHR47178">
    <property type="entry name" value="MONOOXYGENASE, FAD-BINDING"/>
    <property type="match status" value="1"/>
</dbReference>
<evidence type="ECO:0000256" key="3">
    <source>
        <dbReference type="ARBA" id="ARBA00022827"/>
    </source>
</evidence>
<dbReference type="SUPFAM" id="SSF51905">
    <property type="entry name" value="FAD/NAD(P)-binding domain"/>
    <property type="match status" value="1"/>
</dbReference>
<evidence type="ECO:0000256" key="4">
    <source>
        <dbReference type="ARBA" id="ARBA00023002"/>
    </source>
</evidence>
<dbReference type="Pfam" id="PF01494">
    <property type="entry name" value="FAD_binding_3"/>
    <property type="match status" value="1"/>
</dbReference>
<dbReference type="EMBL" id="JAWRVE010000085">
    <property type="protein sequence ID" value="KAL1861556.1"/>
    <property type="molecule type" value="Genomic_DNA"/>
</dbReference>
<accession>A0ABR3WH33</accession>
<evidence type="ECO:0000256" key="2">
    <source>
        <dbReference type="ARBA" id="ARBA00022630"/>
    </source>
</evidence>
<comment type="cofactor">
    <cofactor evidence="1">
        <name>FAD</name>
        <dbReference type="ChEBI" id="CHEBI:57692"/>
    </cofactor>
</comment>
<comment type="caution">
    <text evidence="7">The sequence shown here is derived from an EMBL/GenBank/DDBJ whole genome shotgun (WGS) entry which is preliminary data.</text>
</comment>
<dbReference type="Gene3D" id="3.50.50.60">
    <property type="entry name" value="FAD/NAD(P)-binding domain"/>
    <property type="match status" value="1"/>
</dbReference>
<dbReference type="PRINTS" id="PR00420">
    <property type="entry name" value="RNGMNOXGNASE"/>
</dbReference>
<reference evidence="7 8" key="1">
    <citation type="journal article" date="2024" name="IMA Fungus">
        <title>IMA Genome - F19 : A genome assembly and annotation guide to empower mycologists, including annotated draft genome sequences of Ceratocystis pirilliformis, Diaporthe australafricana, Fusarium ophioides, Paecilomyces lecythidis, and Sporothrix stenoceras.</title>
        <authorList>
            <person name="Aylward J."/>
            <person name="Wilson A.M."/>
            <person name="Visagie C.M."/>
            <person name="Spraker J."/>
            <person name="Barnes I."/>
            <person name="Buitendag C."/>
            <person name="Ceriani C."/>
            <person name="Del Mar Angel L."/>
            <person name="du Plessis D."/>
            <person name="Fuchs T."/>
            <person name="Gasser K."/>
            <person name="Kramer D."/>
            <person name="Li W."/>
            <person name="Munsamy K."/>
            <person name="Piso A."/>
            <person name="Price J.L."/>
            <person name="Sonnekus B."/>
            <person name="Thomas C."/>
            <person name="van der Nest A."/>
            <person name="van Dijk A."/>
            <person name="van Heerden A."/>
            <person name="van Vuuren N."/>
            <person name="Yilmaz N."/>
            <person name="Duong T.A."/>
            <person name="van der Merwe N.A."/>
            <person name="Wingfield M.J."/>
            <person name="Wingfield B.D."/>
        </authorList>
    </citation>
    <scope>NUCLEOTIDE SEQUENCE [LARGE SCALE GENOMIC DNA]</scope>
    <source>
        <strain evidence="7 8">CMW 18300</strain>
    </source>
</reference>
<keyword evidence="8" id="KW-1185">Reference proteome</keyword>
<dbReference type="InterPro" id="IPR002938">
    <property type="entry name" value="FAD-bd"/>
</dbReference>
<evidence type="ECO:0000256" key="1">
    <source>
        <dbReference type="ARBA" id="ARBA00001974"/>
    </source>
</evidence>
<keyword evidence="2" id="KW-0285">Flavoprotein</keyword>
<keyword evidence="4" id="KW-0560">Oxidoreductase</keyword>